<dbReference type="InterPro" id="IPR048395">
    <property type="entry name" value="Glyco_hydro_31_C"/>
</dbReference>
<dbReference type="GO" id="GO:0005975">
    <property type="term" value="P:carbohydrate metabolic process"/>
    <property type="evidence" value="ECO:0007669"/>
    <property type="project" value="InterPro"/>
</dbReference>
<keyword evidence="2" id="KW-0326">Glycosidase</keyword>
<dbReference type="OrthoDB" id="176168at2"/>
<feature type="domain" description="Glycosyl hydrolase family 31 C-terminal" evidence="5">
    <location>
        <begin position="505"/>
        <end position="595"/>
    </location>
</feature>
<name>A0A7C8HGX4_9FIRM</name>
<feature type="domain" description="DUF5110" evidence="4">
    <location>
        <begin position="613"/>
        <end position="680"/>
    </location>
</feature>
<dbReference type="InterPro" id="IPR017853">
    <property type="entry name" value="GH"/>
</dbReference>
<evidence type="ECO:0000259" key="5">
    <source>
        <dbReference type="Pfam" id="PF21365"/>
    </source>
</evidence>
<dbReference type="Pfam" id="PF17137">
    <property type="entry name" value="DUF5110"/>
    <property type="match status" value="1"/>
</dbReference>
<dbReference type="Pfam" id="PF01055">
    <property type="entry name" value="Glyco_hydro_31_2nd"/>
    <property type="match status" value="1"/>
</dbReference>
<protein>
    <submittedName>
        <fullName evidence="6">DUF5110 domain-containing protein</fullName>
    </submittedName>
</protein>
<dbReference type="InterPro" id="IPR033403">
    <property type="entry name" value="DUF5110"/>
</dbReference>
<dbReference type="AlphaFoldDB" id="A0A7C8HGX4"/>
<comment type="caution">
    <text evidence="6">The sequence shown here is derived from an EMBL/GenBank/DDBJ whole genome shotgun (WGS) entry which is preliminary data.</text>
</comment>
<evidence type="ECO:0000259" key="4">
    <source>
        <dbReference type="Pfam" id="PF17137"/>
    </source>
</evidence>
<evidence type="ECO:0000313" key="6">
    <source>
        <dbReference type="EMBL" id="KAE9636249.1"/>
    </source>
</evidence>
<accession>A0A7C8HGX4</accession>
<keyword evidence="2" id="KW-0378">Hydrolase</keyword>
<gene>
    <name evidence="6" type="ORF">GND95_03775</name>
</gene>
<dbReference type="InterPro" id="IPR051816">
    <property type="entry name" value="Glycosyl_Hydrolase_31"/>
</dbReference>
<dbReference type="SUPFAM" id="SSF51445">
    <property type="entry name" value="(Trans)glycosidases"/>
    <property type="match status" value="1"/>
</dbReference>
<dbReference type="Gene3D" id="3.20.20.80">
    <property type="entry name" value="Glycosidases"/>
    <property type="match status" value="1"/>
</dbReference>
<keyword evidence="7" id="KW-1185">Reference proteome</keyword>
<organism evidence="6 7">
    <name type="scientific">Defluviitalea raffinosedens</name>
    <dbReference type="NCBI Taxonomy" id="1450156"/>
    <lineage>
        <taxon>Bacteria</taxon>
        <taxon>Bacillati</taxon>
        <taxon>Bacillota</taxon>
        <taxon>Clostridia</taxon>
        <taxon>Lachnospirales</taxon>
        <taxon>Defluviitaleaceae</taxon>
        <taxon>Defluviitalea</taxon>
    </lineage>
</organism>
<proteinExistence type="inferred from homology"/>
<dbReference type="InterPro" id="IPR000322">
    <property type="entry name" value="Glyco_hydro_31_TIM"/>
</dbReference>
<reference evidence="6 7" key="1">
    <citation type="submission" date="2019-12" db="EMBL/GenBank/DDBJ databases">
        <title>Defluviitalea raffinosedens, isolated from a biogas fermenter, genome sequencing and characterization.</title>
        <authorList>
            <person name="Rettenmaier R."/>
            <person name="Schneider M."/>
            <person name="Neuhaus K."/>
            <person name="Liebl W."/>
            <person name="Zverlov V."/>
        </authorList>
    </citation>
    <scope>NUCLEOTIDE SEQUENCE [LARGE SCALE GENOMIC DNA]</scope>
    <source>
        <strain evidence="6 7">249c-K6</strain>
    </source>
</reference>
<feature type="domain" description="Glycoside hydrolase family 31 TIM barrel" evidence="3">
    <location>
        <begin position="193"/>
        <end position="496"/>
    </location>
</feature>
<dbReference type="Gene3D" id="2.60.40.1180">
    <property type="entry name" value="Golgi alpha-mannosidase II"/>
    <property type="match status" value="2"/>
</dbReference>
<dbReference type="CDD" id="cd06595">
    <property type="entry name" value="GH31_u1"/>
    <property type="match status" value="1"/>
</dbReference>
<evidence type="ECO:0000256" key="2">
    <source>
        <dbReference type="RuleBase" id="RU361185"/>
    </source>
</evidence>
<evidence type="ECO:0000256" key="1">
    <source>
        <dbReference type="ARBA" id="ARBA00007806"/>
    </source>
</evidence>
<sequence>MRMVYRFETNPLCIPENVVQGDCYRFTILTPYLIRMEYDEKGKFEDRASQTVINRNFEPQNFQVMDDEQGLQIITEGIHLTYDKKKFSPNGLTVKVKGNLTAYHSVWHYLDPVKDLGGTARTLDEADGPVKLEPGVLSRNGFSVLDDSKSFLIGEDGWPVPRENDSIDLYFFGYGRNYLRCLKDFYRLTGFVPLLPKYALGNWWSRYYPYTEESYKKLIEHFEEEKIPLTVAVLDMDWHLVDIPSRFGSGWTGYTWNKELFPDPKGFMDWLHKKGYHITLNVHPADGVRAHEEMYEDMAKELGVDYKNEIPIQFDLTDPDFVKAYFKYLHHPNEEAGVDFWWIDWQQGSKSKIEGLDPLWMLNHFHYLDMKRNGKRSLILSRYAGVGSHRYPIGFSGDTVISWESLRFQPYFTATASNIGFCWWSHDIGGHMFGKRDDELITRWLQFGIFSPIMRLHSTRNLFAGKEPWRYNAIAHEVMNNFLRLRHNMIPYLYTMNYRCHMEAEPLIQPMYYQYPERDEAYEVKNQYYFGSELIVAPVTDPMDPKLQLACVKVWLPEGIYIDFFNGRIYDGDRYVEMYRGLDTIPVLAKAGAIIPMRYEETYDNDLGNPMDLNIRVFAGDSGHFSLYEDDGISLDYTQGACVKTDMYLDWQEGVFCIKGAKGKLDLIPQKRNYRLSFVGFADCDEISVELDGDKIPYAKSYDMDQNTLIIDLEGANVTKELKVQFGQKLNLAVNNIEKDLYHLLNQAQIEYQLKEKIYFLIKNQTDRLKTISQLHSWNLPHGLFGMLCELILAR</sequence>
<dbReference type="PANTHER" id="PTHR43863:SF2">
    <property type="entry name" value="MALTASE-GLUCOAMYLASE"/>
    <property type="match status" value="1"/>
</dbReference>
<dbReference type="Pfam" id="PF21365">
    <property type="entry name" value="Glyco_hydro_31_3rd"/>
    <property type="match status" value="1"/>
</dbReference>
<evidence type="ECO:0000313" key="7">
    <source>
        <dbReference type="Proteomes" id="UP000483018"/>
    </source>
</evidence>
<evidence type="ECO:0000259" key="3">
    <source>
        <dbReference type="Pfam" id="PF01055"/>
    </source>
</evidence>
<comment type="similarity">
    <text evidence="1 2">Belongs to the glycosyl hydrolase 31 family.</text>
</comment>
<dbReference type="PANTHER" id="PTHR43863">
    <property type="entry name" value="HYDROLASE, PUTATIVE (AFU_ORTHOLOGUE AFUA_1G03140)-RELATED"/>
    <property type="match status" value="1"/>
</dbReference>
<dbReference type="EMBL" id="WSLF01000002">
    <property type="protein sequence ID" value="KAE9636249.1"/>
    <property type="molecule type" value="Genomic_DNA"/>
</dbReference>
<dbReference type="GO" id="GO:0004553">
    <property type="term" value="F:hydrolase activity, hydrolyzing O-glycosyl compounds"/>
    <property type="evidence" value="ECO:0007669"/>
    <property type="project" value="InterPro"/>
</dbReference>
<dbReference type="InterPro" id="IPR013780">
    <property type="entry name" value="Glyco_hydro_b"/>
</dbReference>
<dbReference type="Proteomes" id="UP000483018">
    <property type="component" value="Unassembled WGS sequence"/>
</dbReference>
<dbReference type="SUPFAM" id="SSF51011">
    <property type="entry name" value="Glycosyl hydrolase domain"/>
    <property type="match status" value="1"/>
</dbReference>